<dbReference type="EMBL" id="CM024789">
    <property type="protein sequence ID" value="KAG8014962.1"/>
    <property type="molecule type" value="Genomic_DNA"/>
</dbReference>
<proteinExistence type="predicted"/>
<gene>
    <name evidence="1" type="ORF">GBF38_022177</name>
</gene>
<keyword evidence="2" id="KW-1185">Reference proteome</keyword>
<feature type="non-terminal residue" evidence="1">
    <location>
        <position position="63"/>
    </location>
</feature>
<name>A0ACB7FKD4_NIBAL</name>
<comment type="caution">
    <text evidence="1">The sequence shown here is derived from an EMBL/GenBank/DDBJ whole genome shotgun (WGS) entry which is preliminary data.</text>
</comment>
<evidence type="ECO:0000313" key="2">
    <source>
        <dbReference type="Proteomes" id="UP000805704"/>
    </source>
</evidence>
<protein>
    <submittedName>
        <fullName evidence="1">Uncharacterized protein</fullName>
    </submittedName>
</protein>
<accession>A0ACB7FKD4</accession>
<dbReference type="Proteomes" id="UP000805704">
    <property type="component" value="Chromosome 1"/>
</dbReference>
<evidence type="ECO:0000313" key="1">
    <source>
        <dbReference type="EMBL" id="KAG8014962.1"/>
    </source>
</evidence>
<sequence length="63" mass="7118">MGIAEEEAAYDWVHCMLVVMREVQSGSAGQELRRLQVAPAKTLVLLMKQRLLNPHCPSVKQEQ</sequence>
<organism evidence="1 2">
    <name type="scientific">Nibea albiflora</name>
    <name type="common">Yellow drum</name>
    <name type="synonym">Corvina albiflora</name>
    <dbReference type="NCBI Taxonomy" id="240163"/>
    <lineage>
        <taxon>Eukaryota</taxon>
        <taxon>Metazoa</taxon>
        <taxon>Chordata</taxon>
        <taxon>Craniata</taxon>
        <taxon>Vertebrata</taxon>
        <taxon>Euteleostomi</taxon>
        <taxon>Actinopterygii</taxon>
        <taxon>Neopterygii</taxon>
        <taxon>Teleostei</taxon>
        <taxon>Neoteleostei</taxon>
        <taxon>Acanthomorphata</taxon>
        <taxon>Eupercaria</taxon>
        <taxon>Sciaenidae</taxon>
        <taxon>Nibea</taxon>
    </lineage>
</organism>
<reference evidence="1" key="1">
    <citation type="submission" date="2020-04" db="EMBL/GenBank/DDBJ databases">
        <title>A chromosome-scale assembly and high-density genetic map of the yellow drum (Nibea albiflora) genome.</title>
        <authorList>
            <person name="Xu D."/>
            <person name="Zhang W."/>
            <person name="Chen R."/>
            <person name="Tan P."/>
            <person name="Wang L."/>
            <person name="Song H."/>
            <person name="Tian L."/>
            <person name="Zhu Q."/>
            <person name="Wang B."/>
        </authorList>
    </citation>
    <scope>NUCLEOTIDE SEQUENCE</scope>
    <source>
        <strain evidence="1">ZJHYS-2018</strain>
    </source>
</reference>